<feature type="compositionally biased region" description="Polar residues" evidence="1">
    <location>
        <begin position="10"/>
        <end position="28"/>
    </location>
</feature>
<sequence>MEDFSDKESAISSTHSNSRNLLSETAKSSEQDLAMNSKSTISDCNKSEEPVVFTGRDLPARISSNTTTSTKSSSNVASSLLAPELITTETIWRAPSPIDNNSRSDSPSSSLLSEIDRLKSVSQRNLVAEKRQYSSGDNGSSSSSDSDHQGDSVPQKKRSKARSSKTDFE</sequence>
<dbReference type="EMBL" id="FN653078">
    <property type="protein sequence ID" value="CBY11193.1"/>
    <property type="molecule type" value="Genomic_DNA"/>
</dbReference>
<dbReference type="Proteomes" id="UP000001307">
    <property type="component" value="Unassembled WGS sequence"/>
</dbReference>
<reference evidence="2" key="1">
    <citation type="journal article" date="2010" name="Science">
        <title>Plasticity of animal genome architecture unmasked by rapid evolution of a pelagic tunicate.</title>
        <authorList>
            <person name="Denoeud F."/>
            <person name="Henriet S."/>
            <person name="Mungpakdee S."/>
            <person name="Aury J.M."/>
            <person name="Da Silva C."/>
            <person name="Brinkmann H."/>
            <person name="Mikhaleva J."/>
            <person name="Olsen L.C."/>
            <person name="Jubin C."/>
            <person name="Canestro C."/>
            <person name="Bouquet J.M."/>
            <person name="Danks G."/>
            <person name="Poulain J."/>
            <person name="Campsteijn C."/>
            <person name="Adamski M."/>
            <person name="Cross I."/>
            <person name="Yadetie F."/>
            <person name="Muffato M."/>
            <person name="Louis A."/>
            <person name="Butcher S."/>
            <person name="Tsagkogeorga G."/>
            <person name="Konrad A."/>
            <person name="Singh S."/>
            <person name="Jensen M.F."/>
            <person name="Cong E.H."/>
            <person name="Eikeseth-Otteraa H."/>
            <person name="Noel B."/>
            <person name="Anthouard V."/>
            <person name="Porcel B.M."/>
            <person name="Kachouri-Lafond R."/>
            <person name="Nishino A."/>
            <person name="Ugolini M."/>
            <person name="Chourrout P."/>
            <person name="Nishida H."/>
            <person name="Aasland R."/>
            <person name="Huzurbazar S."/>
            <person name="Westhof E."/>
            <person name="Delsuc F."/>
            <person name="Lehrach H."/>
            <person name="Reinhardt R."/>
            <person name="Weissenbach J."/>
            <person name="Roy S.W."/>
            <person name="Artiguenave F."/>
            <person name="Postlethwait J.H."/>
            <person name="Manak J.R."/>
            <person name="Thompson E.M."/>
            <person name="Jaillon O."/>
            <person name="Du Pasquier L."/>
            <person name="Boudinot P."/>
            <person name="Liberles D.A."/>
            <person name="Volff J.N."/>
            <person name="Philippe H."/>
            <person name="Lenhard B."/>
            <person name="Roest Crollius H."/>
            <person name="Wincker P."/>
            <person name="Chourrout D."/>
        </authorList>
    </citation>
    <scope>NUCLEOTIDE SEQUENCE [LARGE SCALE GENOMIC DNA]</scope>
</reference>
<dbReference type="AlphaFoldDB" id="E4XMI6"/>
<feature type="region of interest" description="Disordered" evidence="1">
    <location>
        <begin position="93"/>
        <end position="169"/>
    </location>
</feature>
<evidence type="ECO:0000313" key="2">
    <source>
        <dbReference type="EMBL" id="CBY11193.1"/>
    </source>
</evidence>
<feature type="compositionally biased region" description="Low complexity" evidence="1">
    <location>
        <begin position="63"/>
        <end position="79"/>
    </location>
</feature>
<name>E4XMI6_OIKDI</name>
<feature type="compositionally biased region" description="Polar residues" evidence="1">
    <location>
        <begin position="34"/>
        <end position="44"/>
    </location>
</feature>
<proteinExistence type="predicted"/>
<keyword evidence="3" id="KW-1185">Reference proteome</keyword>
<dbReference type="InParanoid" id="E4XMI6"/>
<feature type="compositionally biased region" description="Low complexity" evidence="1">
    <location>
        <begin position="134"/>
        <end position="144"/>
    </location>
</feature>
<organism evidence="2">
    <name type="scientific">Oikopleura dioica</name>
    <name type="common">Tunicate</name>
    <dbReference type="NCBI Taxonomy" id="34765"/>
    <lineage>
        <taxon>Eukaryota</taxon>
        <taxon>Metazoa</taxon>
        <taxon>Chordata</taxon>
        <taxon>Tunicata</taxon>
        <taxon>Appendicularia</taxon>
        <taxon>Copelata</taxon>
        <taxon>Oikopleuridae</taxon>
        <taxon>Oikopleura</taxon>
    </lineage>
</organism>
<feature type="region of interest" description="Disordered" evidence="1">
    <location>
        <begin position="1"/>
        <end position="80"/>
    </location>
</feature>
<feature type="compositionally biased region" description="Low complexity" evidence="1">
    <location>
        <begin position="95"/>
        <end position="113"/>
    </location>
</feature>
<protein>
    <submittedName>
        <fullName evidence="2">Uncharacterized protein</fullName>
    </submittedName>
</protein>
<evidence type="ECO:0000256" key="1">
    <source>
        <dbReference type="SAM" id="MobiDB-lite"/>
    </source>
</evidence>
<evidence type="ECO:0000313" key="3">
    <source>
        <dbReference type="Proteomes" id="UP000001307"/>
    </source>
</evidence>
<gene>
    <name evidence="2" type="ORF">GSOID_T00015380001</name>
</gene>
<accession>E4XMI6</accession>